<dbReference type="Pfam" id="PF00482">
    <property type="entry name" value="T2SSF"/>
    <property type="match status" value="2"/>
</dbReference>
<comment type="subcellular location">
    <subcellularLocation>
        <location evidence="1 8">Cell membrane</location>
        <topology evidence="1 8">Multi-pass membrane protein</topology>
    </subcellularLocation>
</comment>
<feature type="transmembrane region" description="Helical" evidence="9">
    <location>
        <begin position="376"/>
        <end position="399"/>
    </location>
</feature>
<feature type="domain" description="Type II secretion system protein GspF" evidence="10">
    <location>
        <begin position="69"/>
        <end position="192"/>
    </location>
</feature>
<dbReference type="PROSITE" id="PS00874">
    <property type="entry name" value="T2SP_F"/>
    <property type="match status" value="1"/>
</dbReference>
<dbReference type="InterPro" id="IPR042094">
    <property type="entry name" value="T2SS_GspF_sf"/>
</dbReference>
<reference evidence="11 12" key="1">
    <citation type="submission" date="2021-03" db="EMBL/GenBank/DDBJ databases">
        <title>Enterococcal diversity collection.</title>
        <authorList>
            <person name="Gilmore M.S."/>
            <person name="Schwartzman J."/>
            <person name="Van Tyne D."/>
            <person name="Martin M."/>
            <person name="Earl A.M."/>
            <person name="Manson A.L."/>
            <person name="Straub T."/>
            <person name="Salamzade R."/>
            <person name="Saavedra J."/>
            <person name="Lebreton F."/>
            <person name="Prichula J."/>
            <person name="Schaufler K."/>
            <person name="Gaca A."/>
            <person name="Sgardioli B."/>
            <person name="Wagenaar J."/>
            <person name="Strong T."/>
        </authorList>
    </citation>
    <scope>NUCLEOTIDE SEQUENCE [LARGE SCALE GENOMIC DNA]</scope>
    <source>
        <strain evidence="11 12">DIV0080</strain>
    </source>
</reference>
<evidence type="ECO:0000256" key="9">
    <source>
        <dbReference type="SAM" id="Phobius"/>
    </source>
</evidence>
<dbReference type="PRINTS" id="PR00812">
    <property type="entry name" value="BCTERIALGSPF"/>
</dbReference>
<accession>A0ABS3HQI6</accession>
<evidence type="ECO:0000256" key="2">
    <source>
        <dbReference type="ARBA" id="ARBA00005745"/>
    </source>
</evidence>
<keyword evidence="6 9" id="KW-1133">Transmembrane helix</keyword>
<dbReference type="Gene3D" id="1.20.81.30">
    <property type="entry name" value="Type II secretion system (T2SS), domain F"/>
    <property type="match status" value="2"/>
</dbReference>
<comment type="similarity">
    <text evidence="2 8">Belongs to the GSP F family.</text>
</comment>
<dbReference type="Proteomes" id="UP000664857">
    <property type="component" value="Unassembled WGS sequence"/>
</dbReference>
<dbReference type="InterPro" id="IPR003004">
    <property type="entry name" value="GspF/PilC"/>
</dbReference>
<evidence type="ECO:0000256" key="7">
    <source>
        <dbReference type="ARBA" id="ARBA00023136"/>
    </source>
</evidence>
<gene>
    <name evidence="11" type="ORF">DOK76_02310</name>
</gene>
<keyword evidence="5 8" id="KW-0812">Transmembrane</keyword>
<dbReference type="InterPro" id="IPR001992">
    <property type="entry name" value="T2SS_GspF/T4SS_PilC_CS"/>
</dbReference>
<evidence type="ECO:0000256" key="1">
    <source>
        <dbReference type="ARBA" id="ARBA00004651"/>
    </source>
</evidence>
<feature type="transmembrane region" description="Helical" evidence="9">
    <location>
        <begin position="168"/>
        <end position="195"/>
    </location>
</feature>
<feature type="transmembrane region" description="Helical" evidence="9">
    <location>
        <begin position="223"/>
        <end position="240"/>
    </location>
</feature>
<comment type="caution">
    <text evidence="11">The sequence shown here is derived from an EMBL/GenBank/DDBJ whole genome shotgun (WGS) entry which is preliminary data.</text>
</comment>
<evidence type="ECO:0000256" key="8">
    <source>
        <dbReference type="RuleBase" id="RU003923"/>
    </source>
</evidence>
<dbReference type="PANTHER" id="PTHR30012:SF0">
    <property type="entry name" value="TYPE II SECRETION SYSTEM PROTEIN F-RELATED"/>
    <property type="match status" value="1"/>
</dbReference>
<protein>
    <submittedName>
        <fullName evidence="11">Type II secretion system F family protein</fullName>
    </submittedName>
</protein>
<dbReference type="InterPro" id="IPR018076">
    <property type="entry name" value="T2SS_GspF_dom"/>
</dbReference>
<name>A0ABS3HQI6_9ENTE</name>
<evidence type="ECO:0000313" key="12">
    <source>
        <dbReference type="Proteomes" id="UP000664857"/>
    </source>
</evidence>
<keyword evidence="7 9" id="KW-0472">Membrane</keyword>
<evidence type="ECO:0000313" key="11">
    <source>
        <dbReference type="EMBL" id="MBO0475886.1"/>
    </source>
</evidence>
<evidence type="ECO:0000256" key="4">
    <source>
        <dbReference type="ARBA" id="ARBA00022475"/>
    </source>
</evidence>
<sequence>MPLYYYETKDMHGNFKKGKTRGQSVEEVTDKLKSKKLRVVSVVEAPETLANKEIKLFKEKIKSDALVKYLQQLSMLINAGIGILEAHRMLIEGTEDKTLKKAITTVTEGLEEGQAFSVALEAQGDLFPQLMISLIRAAELSGSLDESLKKLATYYEKRNKSRKKIISALIYPAILLLLSLGVSVFLMISIVPMFIELFEGFDAELPKITQITMAISDTITERWWLLLLVGIGLYVLYKTAMRVPSLRYKQDEINLKMPLFGPLVAMDSLSSIFSTMASLLSSSVKFSNALDLSSEIVSNQVMKKILIDSKMTIERGGALSESFEASPYVPIHTSQMMRVGETTGNLDVMLQKLSDIYEEEVDMVAERLKTILEPMIIIVIAVLIGFIVAAIMIPMFSMYDAIQG</sequence>
<evidence type="ECO:0000256" key="6">
    <source>
        <dbReference type="ARBA" id="ARBA00022989"/>
    </source>
</evidence>
<keyword evidence="4" id="KW-1003">Cell membrane</keyword>
<keyword evidence="3 8" id="KW-0813">Transport</keyword>
<keyword evidence="12" id="KW-1185">Reference proteome</keyword>
<dbReference type="RefSeq" id="WP_206964699.1">
    <property type="nucleotide sequence ID" value="NZ_JAFLVX010000007.1"/>
</dbReference>
<dbReference type="PANTHER" id="PTHR30012">
    <property type="entry name" value="GENERAL SECRETION PATHWAY PROTEIN"/>
    <property type="match status" value="1"/>
</dbReference>
<evidence type="ECO:0000256" key="5">
    <source>
        <dbReference type="ARBA" id="ARBA00022692"/>
    </source>
</evidence>
<organism evidence="11 12">
    <name type="scientific">Candidatus Vagococcus giribetii</name>
    <dbReference type="NCBI Taxonomy" id="2230876"/>
    <lineage>
        <taxon>Bacteria</taxon>
        <taxon>Bacillati</taxon>
        <taxon>Bacillota</taxon>
        <taxon>Bacilli</taxon>
        <taxon>Lactobacillales</taxon>
        <taxon>Enterococcaceae</taxon>
        <taxon>Vagococcus</taxon>
    </lineage>
</organism>
<proteinExistence type="inferred from homology"/>
<feature type="domain" description="Type II secretion system protein GspF" evidence="10">
    <location>
        <begin position="274"/>
        <end position="394"/>
    </location>
</feature>
<evidence type="ECO:0000259" key="10">
    <source>
        <dbReference type="Pfam" id="PF00482"/>
    </source>
</evidence>
<evidence type="ECO:0000256" key="3">
    <source>
        <dbReference type="ARBA" id="ARBA00022448"/>
    </source>
</evidence>
<dbReference type="EMBL" id="JAFLVX010000007">
    <property type="protein sequence ID" value="MBO0475886.1"/>
    <property type="molecule type" value="Genomic_DNA"/>
</dbReference>